<evidence type="ECO:0000259" key="1">
    <source>
        <dbReference type="Pfam" id="PF01636"/>
    </source>
</evidence>
<dbReference type="InterPro" id="IPR011009">
    <property type="entry name" value="Kinase-like_dom_sf"/>
</dbReference>
<dbReference type="EMBL" id="FOUZ01000015">
    <property type="protein sequence ID" value="SFN55795.1"/>
    <property type="molecule type" value="Genomic_DNA"/>
</dbReference>
<keyword evidence="2" id="KW-0418">Kinase</keyword>
<reference evidence="3" key="1">
    <citation type="submission" date="2016-10" db="EMBL/GenBank/DDBJ databases">
        <authorList>
            <person name="Varghese N."/>
            <person name="Submissions S."/>
        </authorList>
    </citation>
    <scope>NUCLEOTIDE SEQUENCE [LARGE SCALE GENOMIC DNA]</scope>
    <source>
        <strain evidence="3">XJ109</strain>
    </source>
</reference>
<sequence length="338" mass="39350">MNETTSKFLQENFTKQAIESISQLSGGGSSRIYSRFFDQNESYILAESKNIEENKVFIQFTLDLKKVIPNIPEIISVSDDFSAYVQTDLGDETLMDLVLTDLEKAKPYYFKTLEKLAIAQIKGEKVIDFNHTFSYSKLDKTLVLRDLFQFNFYFLDVLDINYNAGKLIKDFDLFASQFNQLSPKGFVFRDFQTRNIMIKDNQPYFIDYQGGLYGPVVYDLVSLIWQAKANLPFEFKKKLYEFYFAELQKQLPTLIPIDFRQSYEYCVVARLLQVLGAYGLRGIIERKSHFIDSISFGLKNLEAILEYPILQNYPELKHIIKLLVLPETLERVNQKING</sequence>
<dbReference type="SUPFAM" id="SSF56112">
    <property type="entry name" value="Protein kinase-like (PK-like)"/>
    <property type="match status" value="1"/>
</dbReference>
<proteinExistence type="predicted"/>
<dbReference type="GO" id="GO:0016301">
    <property type="term" value="F:kinase activity"/>
    <property type="evidence" value="ECO:0007669"/>
    <property type="project" value="UniProtKB-KW"/>
</dbReference>
<organism evidence="2 3">
    <name type="scientific">Algoriella xinjiangensis</name>
    <dbReference type="NCBI Taxonomy" id="684065"/>
    <lineage>
        <taxon>Bacteria</taxon>
        <taxon>Pseudomonadati</taxon>
        <taxon>Bacteroidota</taxon>
        <taxon>Flavobacteriia</taxon>
        <taxon>Flavobacteriales</taxon>
        <taxon>Weeksellaceae</taxon>
        <taxon>Algoriella</taxon>
    </lineage>
</organism>
<dbReference type="Pfam" id="PF01636">
    <property type="entry name" value="APH"/>
    <property type="match status" value="1"/>
</dbReference>
<evidence type="ECO:0000313" key="2">
    <source>
        <dbReference type="EMBL" id="SFN55795.1"/>
    </source>
</evidence>
<dbReference type="AlphaFoldDB" id="A0A1I4ZZZ0"/>
<gene>
    <name evidence="2" type="ORF">SAMN05421738_1157</name>
</gene>
<dbReference type="OrthoDB" id="9784461at2"/>
<dbReference type="RefSeq" id="WP_092909419.1">
    <property type="nucleotide sequence ID" value="NZ_FOUZ01000015.1"/>
</dbReference>
<dbReference type="InterPro" id="IPR002575">
    <property type="entry name" value="Aminoglycoside_PTrfase"/>
</dbReference>
<protein>
    <submittedName>
        <fullName evidence="2">Predicted phosphotransferase, aminoglycoside/choline kinase (APH/ChoK) family</fullName>
    </submittedName>
</protein>
<evidence type="ECO:0000313" key="3">
    <source>
        <dbReference type="Proteomes" id="UP000199149"/>
    </source>
</evidence>
<dbReference type="STRING" id="684065.SAMN05421738_1157"/>
<dbReference type="Gene3D" id="3.30.200.20">
    <property type="entry name" value="Phosphorylase Kinase, domain 1"/>
    <property type="match status" value="1"/>
</dbReference>
<feature type="domain" description="Aminoglycoside phosphotransferase" evidence="1">
    <location>
        <begin position="181"/>
        <end position="236"/>
    </location>
</feature>
<accession>A0A1I4ZZZ0</accession>
<keyword evidence="2" id="KW-0808">Transferase</keyword>
<dbReference type="Proteomes" id="UP000199149">
    <property type="component" value="Unassembled WGS sequence"/>
</dbReference>
<dbReference type="Gene3D" id="3.90.1200.10">
    <property type="match status" value="1"/>
</dbReference>
<keyword evidence="3" id="KW-1185">Reference proteome</keyword>
<name>A0A1I4ZZZ0_9FLAO</name>